<dbReference type="GO" id="GO:0002161">
    <property type="term" value="F:aminoacyl-tRNA deacylase activity"/>
    <property type="evidence" value="ECO:0007669"/>
    <property type="project" value="InterPro"/>
</dbReference>
<dbReference type="RefSeq" id="WP_096431937.1">
    <property type="nucleotide sequence ID" value="NZ_AP018042.1"/>
</dbReference>
<organism evidence="2 3">
    <name type="scientific">Labilibaculum antarcticum</name>
    <dbReference type="NCBI Taxonomy" id="1717717"/>
    <lineage>
        <taxon>Bacteria</taxon>
        <taxon>Pseudomonadati</taxon>
        <taxon>Bacteroidota</taxon>
        <taxon>Bacteroidia</taxon>
        <taxon>Marinilabiliales</taxon>
        <taxon>Marinifilaceae</taxon>
        <taxon>Labilibaculum</taxon>
    </lineage>
</organism>
<dbReference type="OrthoDB" id="9786549at2"/>
<dbReference type="EMBL" id="AP018042">
    <property type="protein sequence ID" value="BAX82006.1"/>
    <property type="molecule type" value="Genomic_DNA"/>
</dbReference>
<reference evidence="2 3" key="1">
    <citation type="journal article" date="2018" name="Mar. Genomics">
        <title>Complete genome sequence of Marinifilaceae bacterium strain SPP2, isolated from the Antarctic marine sediment.</title>
        <authorList>
            <person name="Watanabe M."/>
            <person name="Kojima H."/>
            <person name="Fukui M."/>
        </authorList>
    </citation>
    <scope>NUCLEOTIDE SEQUENCE [LARGE SCALE GENOMIC DNA]</scope>
    <source>
        <strain evidence="2 3">SPP2</strain>
    </source>
</reference>
<dbReference type="Pfam" id="PF04073">
    <property type="entry name" value="tRNA_edit"/>
    <property type="match status" value="1"/>
</dbReference>
<proteinExistence type="predicted"/>
<dbReference type="Proteomes" id="UP000218267">
    <property type="component" value="Chromosome"/>
</dbReference>
<name>A0A1Y1CNK5_9BACT</name>
<keyword evidence="3" id="KW-1185">Reference proteome</keyword>
<dbReference type="AlphaFoldDB" id="A0A1Y1CNK5"/>
<evidence type="ECO:0000313" key="3">
    <source>
        <dbReference type="Proteomes" id="UP000218267"/>
    </source>
</evidence>
<protein>
    <submittedName>
        <fullName evidence="2">Deacylase</fullName>
    </submittedName>
</protein>
<dbReference type="KEGG" id="mbas:ALGA_3714"/>
<sequence length="157" mass="17882">MPIRKLKEFLDERHIKYVTIRHSSAYTAQQIAASAHIPGKMLAKTVMIRVDGRMCMAVLPASYLIDFDLLKKMLGCKKVELAHEQDFKDIFPQCEVGAMPPFGNLYGLEVYVAESLIEDDDIVFNAGTHTELIMLSYEDFHNLVEPITLKFTHKSYA</sequence>
<reference evidence="3" key="2">
    <citation type="journal article" date="2020" name="Antonie Van Leeuwenhoek">
        <title>Labilibaculum antarcticum sp. nov., a novel facultative anaerobic, psychrotorelant bacterium isolated from marine sediment of Antarctica.</title>
        <authorList>
            <person name="Watanabe M."/>
            <person name="Kojima H."/>
            <person name="Fukui M."/>
        </authorList>
    </citation>
    <scope>NUCLEOTIDE SEQUENCE [LARGE SCALE GENOMIC DNA]</scope>
    <source>
        <strain evidence="3">SPP2</strain>
    </source>
</reference>
<dbReference type="InterPro" id="IPR007214">
    <property type="entry name" value="YbaK/aa-tRNA-synth-assoc-dom"/>
</dbReference>
<dbReference type="SUPFAM" id="SSF55826">
    <property type="entry name" value="YbaK/ProRS associated domain"/>
    <property type="match status" value="1"/>
</dbReference>
<accession>A0A1Y1CNK5</accession>
<gene>
    <name evidence="2" type="ORF">ALGA_3714</name>
</gene>
<dbReference type="InterPro" id="IPR036754">
    <property type="entry name" value="YbaK/aa-tRNA-synt-asso_dom_sf"/>
</dbReference>
<evidence type="ECO:0000259" key="1">
    <source>
        <dbReference type="Pfam" id="PF04073"/>
    </source>
</evidence>
<dbReference type="Gene3D" id="3.90.960.10">
    <property type="entry name" value="YbaK/aminoacyl-tRNA synthetase-associated domain"/>
    <property type="match status" value="1"/>
</dbReference>
<feature type="domain" description="YbaK/aminoacyl-tRNA synthetase-associated" evidence="1">
    <location>
        <begin position="22"/>
        <end position="141"/>
    </location>
</feature>
<evidence type="ECO:0000313" key="2">
    <source>
        <dbReference type="EMBL" id="BAX82006.1"/>
    </source>
</evidence>